<evidence type="ECO:0000256" key="1">
    <source>
        <dbReference type="SAM" id="MobiDB-lite"/>
    </source>
</evidence>
<dbReference type="EMBL" id="PGOL01000475">
    <property type="protein sequence ID" value="PKI70094.1"/>
    <property type="molecule type" value="Genomic_DNA"/>
</dbReference>
<dbReference type="Proteomes" id="UP000233551">
    <property type="component" value="Unassembled WGS sequence"/>
</dbReference>
<evidence type="ECO:0000313" key="3">
    <source>
        <dbReference type="Proteomes" id="UP000233551"/>
    </source>
</evidence>
<proteinExistence type="predicted"/>
<accession>A0A2I0KNN1</accession>
<comment type="caution">
    <text evidence="2">The sequence shown here is derived from an EMBL/GenBank/DDBJ whole genome shotgun (WGS) entry which is preliminary data.</text>
</comment>
<protein>
    <submittedName>
        <fullName evidence="2">Uncharacterized protein</fullName>
    </submittedName>
</protein>
<name>A0A2I0KNN1_PUNGR</name>
<gene>
    <name evidence="2" type="ORF">CRG98_009557</name>
</gene>
<reference evidence="2 3" key="1">
    <citation type="submission" date="2017-11" db="EMBL/GenBank/DDBJ databases">
        <title>De-novo sequencing of pomegranate (Punica granatum L.) genome.</title>
        <authorList>
            <person name="Akparov Z."/>
            <person name="Amiraslanov A."/>
            <person name="Hajiyeva S."/>
            <person name="Abbasov M."/>
            <person name="Kaur K."/>
            <person name="Hamwieh A."/>
            <person name="Solovyev V."/>
            <person name="Salamov A."/>
            <person name="Braich B."/>
            <person name="Kosarev P."/>
            <person name="Mahmoud A."/>
            <person name="Hajiyev E."/>
            <person name="Babayeva S."/>
            <person name="Izzatullayeva V."/>
            <person name="Mammadov A."/>
            <person name="Mammadov A."/>
            <person name="Sharifova S."/>
            <person name="Ojaghi J."/>
            <person name="Eynullazada K."/>
            <person name="Bayramov B."/>
            <person name="Abdulazimova A."/>
            <person name="Shahmuradov I."/>
        </authorList>
    </citation>
    <scope>NUCLEOTIDE SEQUENCE [LARGE SCALE GENOMIC DNA]</scope>
    <source>
        <strain evidence="3">cv. AG2017</strain>
        <tissue evidence="2">Leaf</tissue>
    </source>
</reference>
<sequence length="95" mass="9783">MDVYVASSSQTVPIDSAIKLLLRCSCSRVSTSPCVQLVWVQLADNGDCLNSSSTMTLMMGGCVGVRKDDAGGWGTSGLMGGGDRKDVKFDGGSSG</sequence>
<keyword evidence="3" id="KW-1185">Reference proteome</keyword>
<evidence type="ECO:0000313" key="2">
    <source>
        <dbReference type="EMBL" id="PKI70094.1"/>
    </source>
</evidence>
<dbReference type="AlphaFoldDB" id="A0A2I0KNN1"/>
<organism evidence="2 3">
    <name type="scientific">Punica granatum</name>
    <name type="common">Pomegranate</name>
    <dbReference type="NCBI Taxonomy" id="22663"/>
    <lineage>
        <taxon>Eukaryota</taxon>
        <taxon>Viridiplantae</taxon>
        <taxon>Streptophyta</taxon>
        <taxon>Embryophyta</taxon>
        <taxon>Tracheophyta</taxon>
        <taxon>Spermatophyta</taxon>
        <taxon>Magnoliopsida</taxon>
        <taxon>eudicotyledons</taxon>
        <taxon>Gunneridae</taxon>
        <taxon>Pentapetalae</taxon>
        <taxon>rosids</taxon>
        <taxon>malvids</taxon>
        <taxon>Myrtales</taxon>
        <taxon>Lythraceae</taxon>
        <taxon>Punica</taxon>
    </lineage>
</organism>
<feature type="region of interest" description="Disordered" evidence="1">
    <location>
        <begin position="74"/>
        <end position="95"/>
    </location>
</feature>